<evidence type="ECO:0000256" key="1">
    <source>
        <dbReference type="ARBA" id="ARBA00004123"/>
    </source>
</evidence>
<dbReference type="GO" id="GO:0140999">
    <property type="term" value="F:histone H3K4 trimethyltransferase activity"/>
    <property type="evidence" value="ECO:0007669"/>
    <property type="project" value="UniProtKB-EC"/>
</dbReference>
<dbReference type="GO" id="GO:0032259">
    <property type="term" value="P:methylation"/>
    <property type="evidence" value="ECO:0007669"/>
    <property type="project" value="UniProtKB-KW"/>
</dbReference>
<evidence type="ECO:0000313" key="14">
    <source>
        <dbReference type="Proteomes" id="UP000887577"/>
    </source>
</evidence>
<keyword evidence="4" id="KW-0808">Transferase</keyword>
<feature type="region of interest" description="Disordered" evidence="11">
    <location>
        <begin position="1"/>
        <end position="39"/>
    </location>
</feature>
<proteinExistence type="predicted"/>
<feature type="compositionally biased region" description="Polar residues" evidence="11">
    <location>
        <begin position="477"/>
        <end position="506"/>
    </location>
</feature>
<evidence type="ECO:0000256" key="10">
    <source>
        <dbReference type="ARBA" id="ARBA00049129"/>
    </source>
</evidence>
<feature type="compositionally biased region" description="Basic and acidic residues" evidence="11">
    <location>
        <begin position="738"/>
        <end position="748"/>
    </location>
</feature>
<feature type="compositionally biased region" description="Basic and acidic residues" evidence="11">
    <location>
        <begin position="692"/>
        <end position="708"/>
    </location>
</feature>
<dbReference type="PANTHER" id="PTHR45814">
    <property type="entry name" value="HISTONE-LYSINE N-METHYLTRANSFERASE SETD1"/>
    <property type="match status" value="1"/>
</dbReference>
<dbReference type="EC" id="2.1.1.354" evidence="2"/>
<evidence type="ECO:0000256" key="5">
    <source>
        <dbReference type="ARBA" id="ARBA00022691"/>
    </source>
</evidence>
<feature type="region of interest" description="Disordered" evidence="11">
    <location>
        <begin position="445"/>
        <end position="506"/>
    </location>
</feature>
<feature type="compositionally biased region" description="Low complexity" evidence="11">
    <location>
        <begin position="783"/>
        <end position="795"/>
    </location>
</feature>
<comment type="catalytic activity">
    <reaction evidence="8">
        <text>L-lysyl(4)-[histone H3] + 3 S-adenosyl-L-methionine = N(6),N(6),N(6)-trimethyl-L-lysyl(4)-[histone H3] + 3 S-adenosyl-L-homocysteine + 3 H(+)</text>
        <dbReference type="Rhea" id="RHEA:60260"/>
        <dbReference type="Rhea" id="RHEA-COMP:15537"/>
        <dbReference type="Rhea" id="RHEA-COMP:15547"/>
        <dbReference type="ChEBI" id="CHEBI:15378"/>
        <dbReference type="ChEBI" id="CHEBI:29969"/>
        <dbReference type="ChEBI" id="CHEBI:57856"/>
        <dbReference type="ChEBI" id="CHEBI:59789"/>
        <dbReference type="ChEBI" id="CHEBI:61961"/>
        <dbReference type="EC" id="2.1.1.354"/>
    </reaction>
</comment>
<evidence type="ECO:0000256" key="8">
    <source>
        <dbReference type="ARBA" id="ARBA00047571"/>
    </source>
</evidence>
<dbReference type="SMART" id="SM00317">
    <property type="entry name" value="SET"/>
    <property type="match status" value="1"/>
</dbReference>
<dbReference type="Gene3D" id="2.170.270.10">
    <property type="entry name" value="SET domain"/>
    <property type="match status" value="1"/>
</dbReference>
<dbReference type="PROSITE" id="PS50280">
    <property type="entry name" value="SET"/>
    <property type="match status" value="1"/>
</dbReference>
<dbReference type="Proteomes" id="UP000887577">
    <property type="component" value="Unplaced"/>
</dbReference>
<dbReference type="PROSITE" id="PS50868">
    <property type="entry name" value="POST_SET"/>
    <property type="match status" value="1"/>
</dbReference>
<feature type="compositionally biased region" description="Basic residues" evidence="11">
    <location>
        <begin position="905"/>
        <end position="918"/>
    </location>
</feature>
<dbReference type="InterPro" id="IPR046341">
    <property type="entry name" value="SET_dom_sf"/>
</dbReference>
<comment type="subcellular location">
    <subcellularLocation>
        <location evidence="1">Nucleus</location>
    </subcellularLocation>
</comment>
<keyword evidence="6" id="KW-0156">Chromatin regulator</keyword>
<comment type="catalytic activity">
    <reaction evidence="9">
        <text>N(6)-methyl-L-lysyl(4)-[histone H3] + S-adenosyl-L-methionine = N(6),N(6)-dimethyl-L-lysyl(4)-[histone H3] + S-adenosyl-L-homocysteine + H(+)</text>
        <dbReference type="Rhea" id="RHEA:60268"/>
        <dbReference type="Rhea" id="RHEA-COMP:15540"/>
        <dbReference type="Rhea" id="RHEA-COMP:15543"/>
        <dbReference type="ChEBI" id="CHEBI:15378"/>
        <dbReference type="ChEBI" id="CHEBI:57856"/>
        <dbReference type="ChEBI" id="CHEBI:59789"/>
        <dbReference type="ChEBI" id="CHEBI:61929"/>
        <dbReference type="ChEBI" id="CHEBI:61976"/>
    </reaction>
</comment>
<feature type="compositionally biased region" description="Basic residues" evidence="11">
    <location>
        <begin position="709"/>
        <end position="720"/>
    </location>
</feature>
<protein>
    <recommendedName>
        <fullName evidence="2">[histone H3]-lysine(4) N-trimethyltransferase</fullName>
        <ecNumber evidence="2">2.1.1.354</ecNumber>
    </recommendedName>
</protein>
<evidence type="ECO:0000256" key="3">
    <source>
        <dbReference type="ARBA" id="ARBA00022603"/>
    </source>
</evidence>
<feature type="compositionally biased region" description="Low complexity" evidence="11">
    <location>
        <begin position="259"/>
        <end position="279"/>
    </location>
</feature>
<feature type="compositionally biased region" description="Polar residues" evidence="11">
    <location>
        <begin position="1"/>
        <end position="11"/>
    </location>
</feature>
<evidence type="ECO:0000259" key="13">
    <source>
        <dbReference type="PROSITE" id="PS50868"/>
    </source>
</evidence>
<evidence type="ECO:0000256" key="6">
    <source>
        <dbReference type="ARBA" id="ARBA00022853"/>
    </source>
</evidence>
<evidence type="ECO:0000256" key="9">
    <source>
        <dbReference type="ARBA" id="ARBA00047583"/>
    </source>
</evidence>
<feature type="compositionally biased region" description="Low complexity" evidence="11">
    <location>
        <begin position="882"/>
        <end position="896"/>
    </location>
</feature>
<dbReference type="InterPro" id="IPR044570">
    <property type="entry name" value="Set1-like"/>
</dbReference>
<dbReference type="InterPro" id="IPR003616">
    <property type="entry name" value="Post-SET_dom"/>
</dbReference>
<feature type="compositionally biased region" description="Basic and acidic residues" evidence="11">
    <location>
        <begin position="721"/>
        <end position="731"/>
    </location>
</feature>
<dbReference type="Pfam" id="PF00856">
    <property type="entry name" value="SET"/>
    <property type="match status" value="1"/>
</dbReference>
<keyword evidence="7" id="KW-0539">Nucleus</keyword>
<evidence type="ECO:0000313" key="15">
    <source>
        <dbReference type="WBParaSite" id="PSU_v2.g8961.t1"/>
    </source>
</evidence>
<feature type="region of interest" description="Disordered" evidence="11">
    <location>
        <begin position="366"/>
        <end position="431"/>
    </location>
</feature>
<dbReference type="WBParaSite" id="PSU_v2.g8961.t1">
    <property type="protein sequence ID" value="PSU_v2.g8961.t1"/>
    <property type="gene ID" value="PSU_v2.g8961"/>
</dbReference>
<feature type="region of interest" description="Disordered" evidence="11">
    <location>
        <begin position="322"/>
        <end position="344"/>
    </location>
</feature>
<keyword evidence="5" id="KW-0949">S-adenosyl-L-methionine</keyword>
<dbReference type="SUPFAM" id="SSF82199">
    <property type="entry name" value="SET domain"/>
    <property type="match status" value="1"/>
</dbReference>
<dbReference type="InterPro" id="IPR001214">
    <property type="entry name" value="SET_dom"/>
</dbReference>
<evidence type="ECO:0000259" key="12">
    <source>
        <dbReference type="PROSITE" id="PS50280"/>
    </source>
</evidence>
<feature type="compositionally biased region" description="Basic and acidic residues" evidence="11">
    <location>
        <begin position="770"/>
        <end position="780"/>
    </location>
</feature>
<feature type="region of interest" description="Disordered" evidence="11">
    <location>
        <begin position="648"/>
        <end position="821"/>
    </location>
</feature>
<evidence type="ECO:0000256" key="7">
    <source>
        <dbReference type="ARBA" id="ARBA00023242"/>
    </source>
</evidence>
<dbReference type="SMART" id="SM00508">
    <property type="entry name" value="PostSET"/>
    <property type="match status" value="1"/>
</dbReference>
<feature type="compositionally biased region" description="Low complexity" evidence="11">
    <location>
        <begin position="847"/>
        <end position="856"/>
    </location>
</feature>
<feature type="compositionally biased region" description="Polar residues" evidence="11">
    <location>
        <begin position="404"/>
        <end position="421"/>
    </location>
</feature>
<evidence type="ECO:0000256" key="11">
    <source>
        <dbReference type="SAM" id="MobiDB-lite"/>
    </source>
</evidence>
<feature type="region of interest" description="Disordered" evidence="11">
    <location>
        <begin position="834"/>
        <end position="955"/>
    </location>
</feature>
<comment type="catalytic activity">
    <reaction evidence="10">
        <text>N(6),N(6)-dimethyl-L-lysyl(4)-[histone H3] + S-adenosyl-L-methionine = N(6),N(6),N(6)-trimethyl-L-lysyl(4)-[histone H3] + S-adenosyl-L-homocysteine + H(+)</text>
        <dbReference type="Rhea" id="RHEA:60272"/>
        <dbReference type="Rhea" id="RHEA-COMP:15537"/>
        <dbReference type="Rhea" id="RHEA-COMP:15540"/>
        <dbReference type="ChEBI" id="CHEBI:15378"/>
        <dbReference type="ChEBI" id="CHEBI:57856"/>
        <dbReference type="ChEBI" id="CHEBI:59789"/>
        <dbReference type="ChEBI" id="CHEBI:61961"/>
        <dbReference type="ChEBI" id="CHEBI:61976"/>
    </reaction>
</comment>
<organism evidence="14 15">
    <name type="scientific">Panagrolaimus superbus</name>
    <dbReference type="NCBI Taxonomy" id="310955"/>
    <lineage>
        <taxon>Eukaryota</taxon>
        <taxon>Metazoa</taxon>
        <taxon>Ecdysozoa</taxon>
        <taxon>Nematoda</taxon>
        <taxon>Chromadorea</taxon>
        <taxon>Rhabditida</taxon>
        <taxon>Tylenchina</taxon>
        <taxon>Panagrolaimomorpha</taxon>
        <taxon>Panagrolaimoidea</taxon>
        <taxon>Panagrolaimidae</taxon>
        <taxon>Panagrolaimus</taxon>
    </lineage>
</organism>
<keyword evidence="14" id="KW-1185">Reference proteome</keyword>
<accession>A0A914ZAM1</accession>
<dbReference type="GO" id="GO:0048188">
    <property type="term" value="C:Set1C/COMPASS complex"/>
    <property type="evidence" value="ECO:0007669"/>
    <property type="project" value="TreeGrafter"/>
</dbReference>
<feature type="region of interest" description="Disordered" evidence="11">
    <location>
        <begin position="247"/>
        <end position="286"/>
    </location>
</feature>
<dbReference type="PANTHER" id="PTHR45814:SF2">
    <property type="entry name" value="HISTONE-LYSINE N-METHYLTRANSFERASE SETD1"/>
    <property type="match status" value="1"/>
</dbReference>
<feature type="compositionally biased region" description="Low complexity" evidence="11">
    <location>
        <begin position="664"/>
        <end position="679"/>
    </location>
</feature>
<feature type="domain" description="SET" evidence="12">
    <location>
        <begin position="1196"/>
        <end position="1310"/>
    </location>
</feature>
<feature type="compositionally biased region" description="Pro residues" evidence="11">
    <location>
        <begin position="451"/>
        <end position="471"/>
    </location>
</feature>
<reference evidence="15" key="1">
    <citation type="submission" date="2022-11" db="UniProtKB">
        <authorList>
            <consortium name="WormBaseParasite"/>
        </authorList>
    </citation>
    <scope>IDENTIFICATION</scope>
</reference>
<feature type="domain" description="Post-SET" evidence="13">
    <location>
        <begin position="1316"/>
        <end position="1332"/>
    </location>
</feature>
<sequence>MHCHKSSSSNHLLEHTSAGCSKVSSSQQQQNVHRSELQKVLDTEPKGNFKVVGDSKKRSGYRVNGICSKLPHLNVIEPLKDPRRLPLKPNLYLKIISFKEPDPVQYAVVSFTSIYSNVTQDKLYDVCSTIFSTNAKEMGIYTYTSDVNIAYIEFPTKPDRIHFMNKVIPFADQLYNPTEKLIADDLCLKVNYKYYKKTGKFLPPSSRLLKVDQLYERHRKLDPQNEYLLPPEYYVYINEARKKYTEKKDHGHVAVPDTSSSSSHKINNISSSKKQQSSSLPYMQQNSISLPESESIEKCLNVLKIENNVKEVAAVVETSYSNSQHLREESNSYYERPRSFNDFNKNGIIKKDEKQLSNNLAERYENITSESDDSNDSEYEKRQSFKKQQMINKSRVSENHFPSPYQNNKNSSQSLINSSTKKVFDAPENPVHQMDVGERLRRIIQNGCSSPSPPKPSPVPSRSRSPPPLSVPIPSSQTQKSHSNNYRNSNPKWQNRNNNPYYGQKVQNYGMPSYDSYYQYPIPSRPTPFVNPPPPPPPIPSPTIAPEVLLFNDLMKGAKNAITERVRRSAATKFQAELSITGRTSAANFMKAQGNAIEPNFTEKIPKPNISKPPPVLFNKPMSKLSEIGPIPKVTPYKPKVLPQVLTKFKPKVQSPSPTPPPRIISSSSNSSPSSRTPPAVFSSDSEESEEEPPKFIETKKETPERQRNIVHKKSNGYHKVIKEKSLKEISPKIPSKLPEKEVEKYDTPKPTPKTSDSNKNHVKQIAEIIMKEKSIEKRKPSLRSSSSSSSSDSLSSEDSDSSSSSASSITPVKTSKIKKVIASDDSLAEISFEEKIKIGKRPKLPSSDSSSCSSSSEEEIKQKIIKKTVKKESLLKKRRSPTPSSSTTSESDTSEYAPSDVSIKKSKKKLNVNKKVSKNADVLKATKTQLKEPPAKKAKIDKKQATLRTKSPVEDLKKSPSLTLDKYDYGPTGFPPFQILRDSMLSEKFWKKHWKMPKEDYRTWAFEDQGERDFFVLPVSASKPGRGAKVRYTRRTAEEEYETNMKFIKDGLDEEELMYMELAFNKVVKNNELPFSYAVEWNESQEAPEPELYPEPIEKDGVVHYYPDPDLHLVTPIEEGCVRAHGLLRYTKMEKVFRRRLTVPPKLEITEDDRQLVKNMQQQYRSENALMRQLKTAGLEGLSLLTSNALASRPTCVTFAPSRIHDWGLFTLEDIRARSMIIEYIGEICRSTVVEEREQRYLKRGIGSSYLFRIDRNFVIDATRMGNSARFINHSCTPNSYARVVKGNHIAIYSKRFIEAGEEITYDYKFPVEDNKIPCYCNAPNCRGSLN</sequence>
<name>A0A914ZAM1_9BILA</name>
<evidence type="ECO:0000256" key="4">
    <source>
        <dbReference type="ARBA" id="ARBA00022679"/>
    </source>
</evidence>
<feature type="compositionally biased region" description="Basic and acidic residues" evidence="11">
    <location>
        <begin position="325"/>
        <end position="339"/>
    </location>
</feature>
<keyword evidence="3" id="KW-0489">Methyltransferase</keyword>
<evidence type="ECO:0000256" key="2">
    <source>
        <dbReference type="ARBA" id="ARBA00012182"/>
    </source>
</evidence>